<feature type="region of interest" description="Disordered" evidence="3">
    <location>
        <begin position="71"/>
        <end position="91"/>
    </location>
</feature>
<dbReference type="GO" id="GO:0006952">
    <property type="term" value="P:defense response"/>
    <property type="evidence" value="ECO:0007669"/>
    <property type="project" value="InterPro"/>
</dbReference>
<dbReference type="InterPro" id="IPR044974">
    <property type="entry name" value="Disease_R_plants"/>
</dbReference>
<dbReference type="Gene3D" id="3.80.10.10">
    <property type="entry name" value="Ribonuclease Inhibitor"/>
    <property type="match status" value="2"/>
</dbReference>
<reference evidence="4" key="2">
    <citation type="submission" date="2015-03" db="UniProtKB">
        <authorList>
            <consortium name="EnsemblPlants"/>
        </authorList>
    </citation>
    <scope>IDENTIFICATION</scope>
</reference>
<evidence type="ECO:0000313" key="5">
    <source>
        <dbReference type="Proteomes" id="UP000032141"/>
    </source>
</evidence>
<keyword evidence="1" id="KW-0433">Leucine-rich repeat</keyword>
<dbReference type="Gramene" id="Bo9g029520.1">
    <property type="protein sequence ID" value="Bo9g029520.1"/>
    <property type="gene ID" value="Bo9g029520"/>
</dbReference>
<feature type="compositionally biased region" description="Basic residues" evidence="3">
    <location>
        <begin position="71"/>
        <end position="80"/>
    </location>
</feature>
<dbReference type="Pfam" id="PF07725">
    <property type="entry name" value="LRR_3"/>
    <property type="match status" value="1"/>
</dbReference>
<dbReference type="eggNOG" id="ENOG502SI7S">
    <property type="taxonomic scope" value="Eukaryota"/>
</dbReference>
<keyword evidence="2" id="KW-0677">Repeat</keyword>
<dbReference type="InterPro" id="IPR011713">
    <property type="entry name" value="Leu-rich_rpt_3"/>
</dbReference>
<dbReference type="Proteomes" id="UP000032141">
    <property type="component" value="Chromosome C9"/>
</dbReference>
<dbReference type="PANTHER" id="PTHR11017">
    <property type="entry name" value="LEUCINE-RICH REPEAT-CONTAINING PROTEIN"/>
    <property type="match status" value="1"/>
</dbReference>
<keyword evidence="5" id="KW-1185">Reference proteome</keyword>
<dbReference type="PANTHER" id="PTHR11017:SF225">
    <property type="entry name" value="ADP-RIBOSYL CYCLASE_CYCLIC ADP-RIBOSE HYDROLASE-RELATED"/>
    <property type="match status" value="1"/>
</dbReference>
<dbReference type="HOGENOM" id="CLU_575355_0_0_1"/>
<name>A0A0D3E406_BRAOL</name>
<dbReference type="FunFam" id="3.80.10.10:FF:000386">
    <property type="entry name" value="Disease resistance protein RPS4"/>
    <property type="match status" value="1"/>
</dbReference>
<sequence>MGSEILFEFSCPLTHNTETADISIDGCDESRLNQVSKGNDGGRYEFEPNQVDTLTIVMDYVTGNQRRYPKKKKTMSKKKNTQTVGVGSSSVSVSPSMHGTLKFELGKKWVALRGRSGSIVLSSRDRNASDLGVSLWPSRSGLRERPGMVALVGRFGSVFGFHRNEMASDFSGSLQRGHSERCLGYFRHFHGTSVVSGISFDVSGISELIVSKRAFKRMSSLRFLAIYKSVDDGNDGMHLPVEMEFPRRLRLLQWTSYPNKCLPSTFHPENLVNLCMRYSKLEYLWQGIQPLTNLKKMDLTLSCHLKELPDLSNARNLEKLDLSVCESFVEIPPSFIHLQNLKDLRMGNCINLQVIPPHLNLASLENIDMQRCSKLRNFSIISTNLVKMDISHTEIEDVSALRLFPRLACLGIKKSGEKGLTHLPRTLWYLDLSYTDIESIPDCIKDFYSLHLNLTGCKRLRSLPFARAPWFALLT</sequence>
<dbReference type="InterPro" id="IPR032675">
    <property type="entry name" value="LRR_dom_sf"/>
</dbReference>
<dbReference type="SUPFAM" id="SSF52058">
    <property type="entry name" value="L domain-like"/>
    <property type="match status" value="1"/>
</dbReference>
<organism evidence="4 5">
    <name type="scientific">Brassica oleracea var. oleracea</name>
    <dbReference type="NCBI Taxonomy" id="109376"/>
    <lineage>
        <taxon>Eukaryota</taxon>
        <taxon>Viridiplantae</taxon>
        <taxon>Streptophyta</taxon>
        <taxon>Embryophyta</taxon>
        <taxon>Tracheophyta</taxon>
        <taxon>Spermatophyta</taxon>
        <taxon>Magnoliopsida</taxon>
        <taxon>eudicotyledons</taxon>
        <taxon>Gunneridae</taxon>
        <taxon>Pentapetalae</taxon>
        <taxon>rosids</taxon>
        <taxon>malvids</taxon>
        <taxon>Brassicales</taxon>
        <taxon>Brassicaceae</taxon>
        <taxon>Brassiceae</taxon>
        <taxon>Brassica</taxon>
    </lineage>
</organism>
<dbReference type="EnsemblPlants" id="Bo9g029520.1">
    <property type="protein sequence ID" value="Bo9g029520.1"/>
    <property type="gene ID" value="Bo9g029520"/>
</dbReference>
<evidence type="ECO:0000256" key="3">
    <source>
        <dbReference type="SAM" id="MobiDB-lite"/>
    </source>
</evidence>
<accession>A0A0D3E406</accession>
<dbReference type="AlphaFoldDB" id="A0A0D3E406"/>
<evidence type="ECO:0000256" key="1">
    <source>
        <dbReference type="ARBA" id="ARBA00022614"/>
    </source>
</evidence>
<proteinExistence type="predicted"/>
<evidence type="ECO:0000313" key="4">
    <source>
        <dbReference type="EnsemblPlants" id="Bo9g029520.1"/>
    </source>
</evidence>
<reference evidence="4 5" key="1">
    <citation type="journal article" date="2014" name="Genome Biol.">
        <title>Transcriptome and methylome profiling reveals relics of genome dominance in the mesopolyploid Brassica oleracea.</title>
        <authorList>
            <person name="Parkin I.A."/>
            <person name="Koh C."/>
            <person name="Tang H."/>
            <person name="Robinson S.J."/>
            <person name="Kagale S."/>
            <person name="Clarke W.E."/>
            <person name="Town C.D."/>
            <person name="Nixon J."/>
            <person name="Krishnakumar V."/>
            <person name="Bidwell S.L."/>
            <person name="Denoeud F."/>
            <person name="Belcram H."/>
            <person name="Links M.G."/>
            <person name="Just J."/>
            <person name="Clarke C."/>
            <person name="Bender T."/>
            <person name="Huebert T."/>
            <person name="Mason A.S."/>
            <person name="Pires J.C."/>
            <person name="Barker G."/>
            <person name="Moore J."/>
            <person name="Walley P.G."/>
            <person name="Manoli S."/>
            <person name="Batley J."/>
            <person name="Edwards D."/>
            <person name="Nelson M.N."/>
            <person name="Wang X."/>
            <person name="Paterson A.H."/>
            <person name="King G."/>
            <person name="Bancroft I."/>
            <person name="Chalhoub B."/>
            <person name="Sharpe A.G."/>
        </authorList>
    </citation>
    <scope>NUCLEOTIDE SEQUENCE</scope>
    <source>
        <strain evidence="4 5">cv. TO1000</strain>
    </source>
</reference>
<protein>
    <submittedName>
        <fullName evidence="4">Uncharacterized protein</fullName>
    </submittedName>
</protein>
<evidence type="ECO:0000256" key="2">
    <source>
        <dbReference type="ARBA" id="ARBA00022737"/>
    </source>
</evidence>